<dbReference type="Pfam" id="PF25037">
    <property type="entry name" value="VPS13_C"/>
    <property type="match status" value="1"/>
</dbReference>
<reference evidence="2" key="1">
    <citation type="journal article" date="2017" name="Front. Cell. Infect. Microbiol.">
        <title>The Distinct Transcriptional Response of the Midgut of Amblyomma sculptum and Amblyomma aureolatum Ticks to Rickettsia rickettsii Correlates to Their Differences in Susceptibility to Infection.</title>
        <authorList>
            <person name="Martins L.A."/>
            <person name="Galletti M.F.B.M."/>
            <person name="Ribeiro J.M."/>
            <person name="Fujita A."/>
            <person name="Costa F.B."/>
            <person name="Labruna M.B."/>
            <person name="Daffre S."/>
            <person name="Fogaca A.C."/>
        </authorList>
    </citation>
    <scope>NUCLEOTIDE SEQUENCE</scope>
</reference>
<dbReference type="GO" id="GO:0045053">
    <property type="term" value="P:protein retention in Golgi apparatus"/>
    <property type="evidence" value="ECO:0007669"/>
    <property type="project" value="TreeGrafter"/>
</dbReference>
<evidence type="ECO:0000259" key="1">
    <source>
        <dbReference type="Pfam" id="PF25037"/>
    </source>
</evidence>
<accession>A0A1E1X9K5</accession>
<feature type="domain" description="Intermembrane lipid transfer protein VPS13-like C-terminal" evidence="1">
    <location>
        <begin position="546"/>
        <end position="664"/>
    </location>
</feature>
<name>A0A1E1X9K5_9ACAR</name>
<protein>
    <submittedName>
        <fullName evidence="2">Putative vacuolar protein-sorting protein</fullName>
    </submittedName>
</protein>
<organism evidence="2">
    <name type="scientific">Amblyomma aureolatum</name>
    <dbReference type="NCBI Taxonomy" id="187763"/>
    <lineage>
        <taxon>Eukaryota</taxon>
        <taxon>Metazoa</taxon>
        <taxon>Ecdysozoa</taxon>
        <taxon>Arthropoda</taxon>
        <taxon>Chelicerata</taxon>
        <taxon>Arachnida</taxon>
        <taxon>Acari</taxon>
        <taxon>Parasitiformes</taxon>
        <taxon>Ixodida</taxon>
        <taxon>Ixodoidea</taxon>
        <taxon>Ixodidae</taxon>
        <taxon>Amblyomminae</taxon>
        <taxon>Amblyomma</taxon>
    </lineage>
</organism>
<evidence type="ECO:0000313" key="2">
    <source>
        <dbReference type="EMBL" id="JAT95696.1"/>
    </source>
</evidence>
<dbReference type="EMBL" id="GFAC01003492">
    <property type="protein sequence ID" value="JAT95696.1"/>
    <property type="molecule type" value="mRNA"/>
</dbReference>
<dbReference type="InterPro" id="IPR026847">
    <property type="entry name" value="VPS13"/>
</dbReference>
<dbReference type="PANTHER" id="PTHR16166:SF146">
    <property type="entry name" value="VACUOLAR PROTEIN SORTING-ASSOCIATED PROTEIN 13A-LIKE ISOFORM X1"/>
    <property type="match status" value="1"/>
</dbReference>
<dbReference type="GO" id="GO:0006623">
    <property type="term" value="P:protein targeting to vacuole"/>
    <property type="evidence" value="ECO:0007669"/>
    <property type="project" value="TreeGrafter"/>
</dbReference>
<dbReference type="PANTHER" id="PTHR16166">
    <property type="entry name" value="VACUOLAR PROTEIN SORTING-ASSOCIATED PROTEIN VPS13"/>
    <property type="match status" value="1"/>
</dbReference>
<dbReference type="InterPro" id="IPR056748">
    <property type="entry name" value="VPS13-like_C"/>
</dbReference>
<feature type="non-terminal residue" evidence="2">
    <location>
        <position position="1"/>
    </location>
</feature>
<dbReference type="AlphaFoldDB" id="A0A1E1X9K5"/>
<sequence>DHNQRVLLFTQDERVWKHARKCTEVSHSTCFRSAVDGELSHLECFVSLHGIGVSLVNGALVEVAYLSLSGAPAQWEVRVNDAWKPLTLELAAWLEHRWAAHSRNAELKDYVQVDFEKMQMSKPFLGSLQRIYHPALWLQYRQSDHQSLILAKLHRIQLDNQLPNAVFPTVLHHRPATPRGLHCPSSASKPTLEAALLLHHSDRLNLNTVKYLKLLLQEMHIKVDKGFLLSMYDFFSVMLSDQDEKTRLKSDMKLIYAPLHPFKSDLEVTRTQRTVFEYVHLSPVKIHLSFSPRGTVHKAVPDQARLSQDILDVFLNSVGATLSEIKDVELRMAFFEQKGRLETSADLVDEVRSHYVSQLVQQCYVLVLGLDVLGNPYGLVKDFTKGLGDFFYEPIAGSIQGPDEFAEGLSRGARSLMGHVVGSSAGSIALITGSLGQVLAVLSFDEDYQNKRRKRMEQHSTSLPESLAVAAKGFVLGILLGVSGVVMNPVAGAQLEGLEGFFKGIGKGLMGLMTKPTGGVVDMFSIAFDGIRRAAEMGKGVVVRQRLPRFINPNLGLKPFSQYQAAGYRLLLQLSKGHYSQTDTYWAHAPLGRDERANIAMITDRHVFLLEKCRYWGGWAIQWSIRLEDVVSVPSISANSLIIRVRQDESIASFTGNERFLICEDRDVLEWLKLKIETALLVTMEERPCSLDS</sequence>
<proteinExistence type="evidence at transcript level"/>